<dbReference type="RefSeq" id="WP_311411232.1">
    <property type="nucleotide sequence ID" value="NZ_JAVRFL010000008.1"/>
</dbReference>
<evidence type="ECO:0000313" key="4">
    <source>
        <dbReference type="EMBL" id="MDT0529055.1"/>
    </source>
</evidence>
<dbReference type="PANTHER" id="PTHR15462">
    <property type="entry name" value="SERINE PROTEASE"/>
    <property type="match status" value="1"/>
</dbReference>
<dbReference type="InterPro" id="IPR009003">
    <property type="entry name" value="Peptidase_S1_PA"/>
</dbReference>
<evidence type="ECO:0000256" key="3">
    <source>
        <dbReference type="SAM" id="SignalP"/>
    </source>
</evidence>
<keyword evidence="5" id="KW-1185">Reference proteome</keyword>
<dbReference type="SUPFAM" id="SSF50494">
    <property type="entry name" value="Trypsin-like serine proteases"/>
    <property type="match status" value="1"/>
</dbReference>
<feature type="chain" id="PRO_5047415291" description="V8-like Glu-specific endopeptidase" evidence="3">
    <location>
        <begin position="28"/>
        <end position="346"/>
    </location>
</feature>
<evidence type="ECO:0000256" key="2">
    <source>
        <dbReference type="SAM" id="MobiDB-lite"/>
    </source>
</evidence>
<dbReference type="PANTHER" id="PTHR15462:SF19">
    <property type="entry name" value="PEPTIDASE S1 DOMAIN-CONTAINING PROTEIN"/>
    <property type="match status" value="1"/>
</dbReference>
<name>A0ABU2WU13_9ACTN</name>
<feature type="region of interest" description="Disordered" evidence="2">
    <location>
        <begin position="78"/>
        <end position="115"/>
    </location>
</feature>
<sequence length="346" mass="36651">MRRRYGIISAATAMLCGLTLAGTPAQASATTPNGIPAGAEATFHGRPIRDAATAQALADAYWTPERMRAATPLEPLVGGEELAGEAADRPGRIGEPRSGAEPIGPRGTGTAVPGASVSARNASAGAGTQSVNPSPGVGRVFFTDVHNEDHFCSASAINTTKANLVSTAGHCLHPGDGSDNWYTNWVFAPNYADGPSAWGLWSARSMTSTKGWVNHDILWWDYGFVTVWPRNGKRLVDVTGGEGISFNYPRSVAATLLGYPGAAPFDGRWQHYCQSTTQAAGTQRVKLLDCPLNEGTSGGPFLRAWNNSQGFGYVNSVASYKFSGNMYGPYFDEDVADLFDHAKAKN</sequence>
<dbReference type="InterPro" id="IPR050966">
    <property type="entry name" value="Glutamyl_endopeptidase"/>
</dbReference>
<organism evidence="4 5">
    <name type="scientific">Micromonospora reichwaldensis</name>
    <dbReference type="NCBI Taxonomy" id="3075516"/>
    <lineage>
        <taxon>Bacteria</taxon>
        <taxon>Bacillati</taxon>
        <taxon>Actinomycetota</taxon>
        <taxon>Actinomycetes</taxon>
        <taxon>Micromonosporales</taxon>
        <taxon>Micromonosporaceae</taxon>
        <taxon>Micromonospora</taxon>
    </lineage>
</organism>
<evidence type="ECO:0000313" key="5">
    <source>
        <dbReference type="Proteomes" id="UP001180973"/>
    </source>
</evidence>
<accession>A0ABU2WU13</accession>
<keyword evidence="1 3" id="KW-0732">Signal</keyword>
<gene>
    <name evidence="4" type="ORF">RM555_08615</name>
</gene>
<evidence type="ECO:0000256" key="1">
    <source>
        <dbReference type="ARBA" id="ARBA00022729"/>
    </source>
</evidence>
<dbReference type="EMBL" id="JAVRFL010000008">
    <property type="protein sequence ID" value="MDT0529055.1"/>
    <property type="molecule type" value="Genomic_DNA"/>
</dbReference>
<reference evidence="4" key="1">
    <citation type="submission" date="2023-09" db="EMBL/GenBank/DDBJ databases">
        <title>30 novel species of actinomycetes from the DSMZ collection.</title>
        <authorList>
            <person name="Nouioui I."/>
        </authorList>
    </citation>
    <scope>NUCLEOTIDE SEQUENCE</scope>
    <source>
        <strain evidence="4">DSM 115977</strain>
    </source>
</reference>
<dbReference type="Proteomes" id="UP001180973">
    <property type="component" value="Unassembled WGS sequence"/>
</dbReference>
<dbReference type="InterPro" id="IPR043504">
    <property type="entry name" value="Peptidase_S1_PA_chymotrypsin"/>
</dbReference>
<dbReference type="Gene3D" id="2.40.10.10">
    <property type="entry name" value="Trypsin-like serine proteases"/>
    <property type="match status" value="2"/>
</dbReference>
<comment type="caution">
    <text evidence="4">The sequence shown here is derived from an EMBL/GenBank/DDBJ whole genome shotgun (WGS) entry which is preliminary data.</text>
</comment>
<feature type="signal peptide" evidence="3">
    <location>
        <begin position="1"/>
        <end position="27"/>
    </location>
</feature>
<evidence type="ECO:0008006" key="6">
    <source>
        <dbReference type="Google" id="ProtNLM"/>
    </source>
</evidence>
<protein>
    <recommendedName>
        <fullName evidence="6">V8-like Glu-specific endopeptidase</fullName>
    </recommendedName>
</protein>
<proteinExistence type="predicted"/>
<feature type="compositionally biased region" description="Basic and acidic residues" evidence="2">
    <location>
        <begin position="86"/>
        <end position="95"/>
    </location>
</feature>